<dbReference type="EMBL" id="JACIBY010000004">
    <property type="protein sequence ID" value="MBB3838076.1"/>
    <property type="molecule type" value="Genomic_DNA"/>
</dbReference>
<gene>
    <name evidence="1" type="ORF">FHS57_002081</name>
</gene>
<accession>A0A7W5ZLL9</accession>
<dbReference type="SUPFAM" id="SSF49452">
    <property type="entry name" value="Starch-binding domain-like"/>
    <property type="match status" value="1"/>
</dbReference>
<evidence type="ECO:0000313" key="1">
    <source>
        <dbReference type="EMBL" id="MBB3838076.1"/>
    </source>
</evidence>
<evidence type="ECO:0000313" key="2">
    <source>
        <dbReference type="Proteomes" id="UP000541352"/>
    </source>
</evidence>
<proteinExistence type="predicted"/>
<dbReference type="Gene3D" id="2.60.40.10">
    <property type="entry name" value="Immunoglobulins"/>
    <property type="match status" value="1"/>
</dbReference>
<reference evidence="1 2" key="1">
    <citation type="submission" date="2020-08" db="EMBL/GenBank/DDBJ databases">
        <title>Genomic Encyclopedia of Type Strains, Phase IV (KMG-IV): sequencing the most valuable type-strain genomes for metagenomic binning, comparative biology and taxonomic classification.</title>
        <authorList>
            <person name="Goeker M."/>
        </authorList>
    </citation>
    <scope>NUCLEOTIDE SEQUENCE [LARGE SCALE GENOMIC DNA]</scope>
    <source>
        <strain evidence="1 2">DSM 17976</strain>
    </source>
</reference>
<dbReference type="InterPro" id="IPR013783">
    <property type="entry name" value="Ig-like_fold"/>
</dbReference>
<protein>
    <submittedName>
        <fullName evidence="1">Uncharacterized protein</fullName>
    </submittedName>
</protein>
<name>A0A7W5ZLL9_9BACT</name>
<dbReference type="Proteomes" id="UP000541352">
    <property type="component" value="Unassembled WGS sequence"/>
</dbReference>
<organism evidence="1 2">
    <name type="scientific">Runella defluvii</name>
    <dbReference type="NCBI Taxonomy" id="370973"/>
    <lineage>
        <taxon>Bacteria</taxon>
        <taxon>Pseudomonadati</taxon>
        <taxon>Bacteroidota</taxon>
        <taxon>Cytophagia</taxon>
        <taxon>Cytophagales</taxon>
        <taxon>Spirosomataceae</taxon>
        <taxon>Runella</taxon>
    </lineage>
</organism>
<dbReference type="GO" id="GO:0030246">
    <property type="term" value="F:carbohydrate binding"/>
    <property type="evidence" value="ECO:0007669"/>
    <property type="project" value="InterPro"/>
</dbReference>
<comment type="caution">
    <text evidence="1">The sequence shown here is derived from an EMBL/GenBank/DDBJ whole genome shotgun (WGS) entry which is preliminary data.</text>
</comment>
<dbReference type="RefSeq" id="WP_183973193.1">
    <property type="nucleotide sequence ID" value="NZ_JACIBY010000004.1"/>
</dbReference>
<dbReference type="InterPro" id="IPR013784">
    <property type="entry name" value="Carb-bd-like_fold"/>
</dbReference>
<dbReference type="AlphaFoldDB" id="A0A7W5ZLL9"/>
<sequence length="325" mass="35777">MKKIFLFLAISIILVNCKRGDEFVPSKAQGTVYYQDTIIKNSKNLAAEADIFISPNTEADPFITKFKADKEAKFTIDFEPKRENLCLVGEWKDSRGILFKGNIKLLSNGTELMLSPRYPRGKIKVIVTDSNKQPVNGVEVYLFVNKTLAGSVAAGEAKGHIKKETTNENGIAFFYDLAPNTYYVAGTREKQVFDVVTTTTTVDFNDYTTINHHPVTLVTPALASIKLSITVKDAAMKPMIGSEVLVFANATQAETARSAKKPTGVLESQLTDATGNVFFRTLADNTDYFVIARDSLYDVSTQKLRAAFSIITPLKTTSTATITIP</sequence>
<keyword evidence="2" id="KW-1185">Reference proteome</keyword>